<name>A0AAD9DSJ8_9TELE</name>
<gene>
    <name evidence="4" type="ORF">P4O66_012395</name>
</gene>
<evidence type="ECO:0000256" key="1">
    <source>
        <dbReference type="SAM" id="MobiDB-lite"/>
    </source>
</evidence>
<keyword evidence="2" id="KW-1133">Transmembrane helix</keyword>
<feature type="region of interest" description="Disordered" evidence="1">
    <location>
        <begin position="1"/>
        <end position="21"/>
    </location>
</feature>
<organism evidence="4 5">
    <name type="scientific">Electrophorus voltai</name>
    <dbReference type="NCBI Taxonomy" id="2609070"/>
    <lineage>
        <taxon>Eukaryota</taxon>
        <taxon>Metazoa</taxon>
        <taxon>Chordata</taxon>
        <taxon>Craniata</taxon>
        <taxon>Vertebrata</taxon>
        <taxon>Euteleostomi</taxon>
        <taxon>Actinopterygii</taxon>
        <taxon>Neopterygii</taxon>
        <taxon>Teleostei</taxon>
        <taxon>Ostariophysi</taxon>
        <taxon>Gymnotiformes</taxon>
        <taxon>Gymnotoidei</taxon>
        <taxon>Gymnotidae</taxon>
        <taxon>Electrophorus</taxon>
    </lineage>
</organism>
<comment type="caution">
    <text evidence="4">The sequence shown here is derived from an EMBL/GenBank/DDBJ whole genome shotgun (WGS) entry which is preliminary data.</text>
</comment>
<evidence type="ECO:0000256" key="2">
    <source>
        <dbReference type="SAM" id="Phobius"/>
    </source>
</evidence>
<dbReference type="PROSITE" id="PS50835">
    <property type="entry name" value="IG_LIKE"/>
    <property type="match status" value="1"/>
</dbReference>
<keyword evidence="5" id="KW-1185">Reference proteome</keyword>
<dbReference type="InterPro" id="IPR013106">
    <property type="entry name" value="Ig_V-set"/>
</dbReference>
<evidence type="ECO:0000259" key="3">
    <source>
        <dbReference type="PROSITE" id="PS50835"/>
    </source>
</evidence>
<feature type="compositionally biased region" description="Polar residues" evidence="1">
    <location>
        <begin position="10"/>
        <end position="19"/>
    </location>
</feature>
<keyword evidence="2" id="KW-0472">Membrane</keyword>
<dbReference type="Gene3D" id="2.60.40.10">
    <property type="entry name" value="Immunoglobulins"/>
    <property type="match status" value="1"/>
</dbReference>
<dbReference type="Pfam" id="PF07686">
    <property type="entry name" value="V-set"/>
    <property type="match status" value="1"/>
</dbReference>
<dbReference type="InterPro" id="IPR007110">
    <property type="entry name" value="Ig-like_dom"/>
</dbReference>
<reference evidence="4" key="1">
    <citation type="submission" date="2023-03" db="EMBL/GenBank/DDBJ databases">
        <title>Electrophorus voltai genome.</title>
        <authorList>
            <person name="Bian C."/>
        </authorList>
    </citation>
    <scope>NUCLEOTIDE SEQUENCE</scope>
    <source>
        <strain evidence="4">CB-2022</strain>
        <tissue evidence="4">Muscle</tissue>
    </source>
</reference>
<accession>A0AAD9DSJ8</accession>
<dbReference type="Proteomes" id="UP001239994">
    <property type="component" value="Unassembled WGS sequence"/>
</dbReference>
<feature type="transmembrane region" description="Helical" evidence="2">
    <location>
        <begin position="144"/>
        <end position="166"/>
    </location>
</feature>
<dbReference type="EMBL" id="JAROKS010000019">
    <property type="protein sequence ID" value="KAK1792466.1"/>
    <property type="molecule type" value="Genomic_DNA"/>
</dbReference>
<protein>
    <recommendedName>
        <fullName evidence="3">Ig-like domain-containing protein</fullName>
    </recommendedName>
</protein>
<proteinExistence type="predicted"/>
<dbReference type="InterPro" id="IPR036179">
    <property type="entry name" value="Ig-like_dom_sf"/>
</dbReference>
<evidence type="ECO:0000313" key="4">
    <source>
        <dbReference type="EMBL" id="KAK1792466.1"/>
    </source>
</evidence>
<evidence type="ECO:0000313" key="5">
    <source>
        <dbReference type="Proteomes" id="UP001239994"/>
    </source>
</evidence>
<dbReference type="AlphaFoldDB" id="A0AAD9DSJ8"/>
<keyword evidence="2" id="KW-0812">Transmembrane</keyword>
<dbReference type="SUPFAM" id="SSF48726">
    <property type="entry name" value="Immunoglobulin"/>
    <property type="match status" value="1"/>
</dbReference>
<sequence length="217" mass="25241">MDTLGREQLTPPSDTQPQTERWRDQHSYSRFSCNARSYHLITFFCCLFIELKGSNVAWFRNCSHSYQPTLKLPPEPSRYTLKYNDMDKTHHLEITAITESDQGVYYCARVTAGNYYYRNKTTRLSVIDTDVSGAELVSMRSVCWTLLFVGSPVCVLLSSTCVYCFYSNIKRESRKNNEYIYEVICTEEHECERTVNGEICDHTEVFYTPQISSLKSE</sequence>
<dbReference type="InterPro" id="IPR013783">
    <property type="entry name" value="Ig-like_fold"/>
</dbReference>
<feature type="domain" description="Ig-like" evidence="3">
    <location>
        <begin position="11"/>
        <end position="125"/>
    </location>
</feature>